<sequence>MAFMLLLPFLAVYLALLALYRLYWSLIAHIPGPRLACLTGCGRPPSLSSDDVEDRNSLVAILSPTMNPVFQFHDRCKSVM</sequence>
<evidence type="ECO:0000313" key="1">
    <source>
        <dbReference type="EMBL" id="KAJ5218366.1"/>
    </source>
</evidence>
<dbReference type="AlphaFoldDB" id="A0A9W9NEE7"/>
<dbReference type="RefSeq" id="XP_058312939.1">
    <property type="nucleotide sequence ID" value="XM_058447528.1"/>
</dbReference>
<keyword evidence="2" id="KW-1185">Reference proteome</keyword>
<evidence type="ECO:0000313" key="2">
    <source>
        <dbReference type="Proteomes" id="UP001150904"/>
    </source>
</evidence>
<gene>
    <name evidence="1" type="ORF">N7498_000465</name>
</gene>
<dbReference type="GeneID" id="83174828"/>
<name>A0A9W9NEE7_9EURO</name>
<comment type="caution">
    <text evidence="1">The sequence shown here is derived from an EMBL/GenBank/DDBJ whole genome shotgun (WGS) entry which is preliminary data.</text>
</comment>
<dbReference type="EMBL" id="JAPQKR010000004">
    <property type="protein sequence ID" value="KAJ5218366.1"/>
    <property type="molecule type" value="Genomic_DNA"/>
</dbReference>
<proteinExistence type="predicted"/>
<reference evidence="1" key="1">
    <citation type="submission" date="2022-12" db="EMBL/GenBank/DDBJ databases">
        <authorList>
            <person name="Petersen C."/>
        </authorList>
    </citation>
    <scope>NUCLEOTIDE SEQUENCE</scope>
    <source>
        <strain evidence="1">IBT 15544</strain>
    </source>
</reference>
<reference evidence="1" key="2">
    <citation type="journal article" date="2023" name="IMA Fungus">
        <title>Comparative genomic study of the Penicillium genus elucidates a diverse pangenome and 15 lateral gene transfer events.</title>
        <authorList>
            <person name="Petersen C."/>
            <person name="Sorensen T."/>
            <person name="Nielsen M.R."/>
            <person name="Sondergaard T.E."/>
            <person name="Sorensen J.L."/>
            <person name="Fitzpatrick D.A."/>
            <person name="Frisvad J.C."/>
            <person name="Nielsen K.L."/>
        </authorList>
    </citation>
    <scope>NUCLEOTIDE SEQUENCE</scope>
    <source>
        <strain evidence="1">IBT 15544</strain>
    </source>
</reference>
<dbReference type="Proteomes" id="UP001150904">
    <property type="component" value="Unassembled WGS sequence"/>
</dbReference>
<protein>
    <submittedName>
        <fullName evidence="1">Uncharacterized protein</fullName>
    </submittedName>
</protein>
<organism evidence="1 2">
    <name type="scientific">Penicillium cinerascens</name>
    <dbReference type="NCBI Taxonomy" id="70096"/>
    <lineage>
        <taxon>Eukaryota</taxon>
        <taxon>Fungi</taxon>
        <taxon>Dikarya</taxon>
        <taxon>Ascomycota</taxon>
        <taxon>Pezizomycotina</taxon>
        <taxon>Eurotiomycetes</taxon>
        <taxon>Eurotiomycetidae</taxon>
        <taxon>Eurotiales</taxon>
        <taxon>Aspergillaceae</taxon>
        <taxon>Penicillium</taxon>
    </lineage>
</organism>
<accession>A0A9W9NEE7</accession>